<dbReference type="InterPro" id="IPR036849">
    <property type="entry name" value="Enolase-like_C_sf"/>
</dbReference>
<feature type="binding site" evidence="12">
    <location>
        <position position="370"/>
    </location>
    <ligand>
        <name>(2R)-2-phosphoglycerate</name>
        <dbReference type="ChEBI" id="CHEBI:58289"/>
    </ligand>
</feature>
<feature type="binding site" evidence="14">
    <location>
        <position position="154"/>
    </location>
    <ligand>
        <name>substrate</name>
    </ligand>
</feature>
<dbReference type="GO" id="GO:0004634">
    <property type="term" value="F:phosphopyruvate hydratase activity"/>
    <property type="evidence" value="ECO:0007669"/>
    <property type="project" value="UniProtKB-UniRule"/>
</dbReference>
<dbReference type="HAMAP" id="MF_00318">
    <property type="entry name" value="Enolase"/>
    <property type="match status" value="1"/>
</dbReference>
<feature type="active site" description="Proton acceptor" evidence="12 13">
    <location>
        <position position="341"/>
    </location>
</feature>
<feature type="binding site" evidence="14">
    <location>
        <position position="163"/>
    </location>
    <ligand>
        <name>substrate</name>
    </ligand>
</feature>
<evidence type="ECO:0000256" key="2">
    <source>
        <dbReference type="ARBA" id="ARBA00009604"/>
    </source>
</evidence>
<dbReference type="GO" id="GO:0000015">
    <property type="term" value="C:phosphopyruvate hydratase complex"/>
    <property type="evidence" value="ECO:0007669"/>
    <property type="project" value="InterPro"/>
</dbReference>
<dbReference type="InterPro" id="IPR020810">
    <property type="entry name" value="Enolase_C"/>
</dbReference>
<evidence type="ECO:0000256" key="14">
    <source>
        <dbReference type="PIRSR" id="PIRSR001400-2"/>
    </source>
</evidence>
<dbReference type="GO" id="GO:0000287">
    <property type="term" value="F:magnesium ion binding"/>
    <property type="evidence" value="ECO:0007669"/>
    <property type="project" value="UniProtKB-UniRule"/>
</dbReference>
<evidence type="ECO:0000256" key="9">
    <source>
        <dbReference type="ARBA" id="ARBA00023152"/>
    </source>
</evidence>
<dbReference type="SFLD" id="SFLDS00001">
    <property type="entry name" value="Enolase"/>
    <property type="match status" value="1"/>
</dbReference>
<feature type="binding site" evidence="12">
    <location>
        <position position="341"/>
    </location>
    <ligand>
        <name>(2R)-2-phosphoglycerate</name>
        <dbReference type="ChEBI" id="CHEBI:58289"/>
    </ligand>
</feature>
<dbReference type="Gene3D" id="3.20.20.120">
    <property type="entry name" value="Enolase-like C-terminal domain"/>
    <property type="match status" value="1"/>
</dbReference>
<feature type="binding site" evidence="12">
    <location>
        <position position="392"/>
    </location>
    <ligand>
        <name>(2R)-2-phosphoglycerate</name>
        <dbReference type="ChEBI" id="CHEBI:58289"/>
    </ligand>
</feature>
<keyword evidence="5 12" id="KW-0963">Cytoplasm</keyword>
<accession>A0A918R1P2</accession>
<evidence type="ECO:0000256" key="5">
    <source>
        <dbReference type="ARBA" id="ARBA00022490"/>
    </source>
</evidence>
<organism evidence="18 19">
    <name type="scientific">Algibacter mikhailovii</name>
    <dbReference type="NCBI Taxonomy" id="425498"/>
    <lineage>
        <taxon>Bacteria</taxon>
        <taxon>Pseudomonadati</taxon>
        <taxon>Bacteroidota</taxon>
        <taxon>Flavobacteriia</taxon>
        <taxon>Flavobacteriales</taxon>
        <taxon>Flavobacteriaceae</taxon>
        <taxon>Algibacter</taxon>
    </lineage>
</organism>
<dbReference type="PANTHER" id="PTHR11902:SF1">
    <property type="entry name" value="ENOLASE"/>
    <property type="match status" value="1"/>
</dbReference>
<keyword evidence="10 12" id="KW-0456">Lyase</keyword>
<keyword evidence="9 12" id="KW-0324">Glycolysis</keyword>
<dbReference type="PROSITE" id="PS00164">
    <property type="entry name" value="ENOLASE"/>
    <property type="match status" value="1"/>
</dbReference>
<dbReference type="AlphaFoldDB" id="A0A918R1P2"/>
<dbReference type="SFLD" id="SFLDF00002">
    <property type="entry name" value="enolase"/>
    <property type="match status" value="1"/>
</dbReference>
<keyword evidence="8 12" id="KW-0460">Magnesium</keyword>
<dbReference type="NCBIfam" id="TIGR01060">
    <property type="entry name" value="eno"/>
    <property type="match status" value="1"/>
</dbReference>
<proteinExistence type="inferred from homology"/>
<evidence type="ECO:0000313" key="18">
    <source>
        <dbReference type="EMBL" id="GGZ78974.1"/>
    </source>
</evidence>
<dbReference type="Gene3D" id="3.30.390.10">
    <property type="entry name" value="Enolase-like, N-terminal domain"/>
    <property type="match status" value="1"/>
</dbReference>
<feature type="binding site" evidence="12">
    <location>
        <position position="371"/>
    </location>
    <ligand>
        <name>(2R)-2-phosphoglycerate</name>
        <dbReference type="ChEBI" id="CHEBI:58289"/>
    </ligand>
</feature>
<gene>
    <name evidence="12 18" type="primary">eno</name>
    <name evidence="18" type="ORF">GCM10007028_15580</name>
</gene>
<comment type="catalytic activity">
    <reaction evidence="12">
        <text>(2R)-2-phosphoglycerate = phosphoenolpyruvate + H2O</text>
        <dbReference type="Rhea" id="RHEA:10164"/>
        <dbReference type="ChEBI" id="CHEBI:15377"/>
        <dbReference type="ChEBI" id="CHEBI:58289"/>
        <dbReference type="ChEBI" id="CHEBI:58702"/>
        <dbReference type="EC" id="4.2.1.11"/>
    </reaction>
</comment>
<dbReference type="PANTHER" id="PTHR11902">
    <property type="entry name" value="ENOLASE"/>
    <property type="match status" value="1"/>
</dbReference>
<keyword evidence="6 12" id="KW-0964">Secreted</keyword>
<dbReference type="CDD" id="cd03313">
    <property type="entry name" value="enolase"/>
    <property type="match status" value="1"/>
</dbReference>
<feature type="binding site" evidence="14">
    <location>
        <position position="289"/>
    </location>
    <ligand>
        <name>substrate</name>
    </ligand>
</feature>
<reference evidence="18" key="2">
    <citation type="submission" date="2020-09" db="EMBL/GenBank/DDBJ databases">
        <authorList>
            <person name="Sun Q."/>
            <person name="Kim S."/>
        </authorList>
    </citation>
    <scope>NUCLEOTIDE SEQUENCE</scope>
    <source>
        <strain evidence="18">KCTC 12710</strain>
    </source>
</reference>
<dbReference type="EC" id="4.2.1.11" evidence="3 12"/>
<evidence type="ECO:0000256" key="6">
    <source>
        <dbReference type="ARBA" id="ARBA00022525"/>
    </source>
</evidence>
<dbReference type="SUPFAM" id="SSF51604">
    <property type="entry name" value="Enolase C-terminal domain-like"/>
    <property type="match status" value="1"/>
</dbReference>
<dbReference type="GO" id="GO:0009986">
    <property type="term" value="C:cell surface"/>
    <property type="evidence" value="ECO:0007669"/>
    <property type="project" value="UniProtKB-SubCell"/>
</dbReference>
<evidence type="ECO:0000256" key="10">
    <source>
        <dbReference type="ARBA" id="ARBA00023239"/>
    </source>
</evidence>
<evidence type="ECO:0000256" key="8">
    <source>
        <dbReference type="ARBA" id="ARBA00022842"/>
    </source>
</evidence>
<keyword evidence="7 12" id="KW-0479">Metal-binding</keyword>
<evidence type="ECO:0000256" key="13">
    <source>
        <dbReference type="PIRSR" id="PIRSR001400-1"/>
    </source>
</evidence>
<comment type="function">
    <text evidence="11 12">Catalyzes the reversible conversion of 2-phosphoglycerate (2-PG) into phosphoenolpyruvate (PEP). It is essential for the degradation of carbohydrates via glycolysis.</text>
</comment>
<evidence type="ECO:0000313" key="19">
    <source>
        <dbReference type="Proteomes" id="UP000636004"/>
    </source>
</evidence>
<feature type="binding site" evidence="14">
    <location>
        <position position="316"/>
    </location>
    <ligand>
        <name>substrate</name>
    </ligand>
</feature>
<comment type="pathway">
    <text evidence="1 12">Carbohydrate degradation; glycolysis; pyruvate from D-glyceraldehyde 3-phosphate: step 4/5.</text>
</comment>
<dbReference type="InterPro" id="IPR020811">
    <property type="entry name" value="Enolase_N"/>
</dbReference>
<sequence>MSVIINVHARQILDSRGNPTVEVDVVTENNILGRAAVPSGASTGEHEAVELRDGGDTYMGKGVLKAVENVNTLIAEELLGVSIFEQNLIDKMMIDLDGTPNKSKLGANAILGVSLAVAKAAANELNMPLYRYVGGVSANTLPVPMMNIINGGSHSDAPIAFQEFMIMPVKAKTFTHAMQMGTEIFHNLKKVLHDRDLSTAVGDEGGFAPNLPGGTEDALDTIAKAVGNAGYKFGDEVKIALDCASAEFFVDGKYDYTKFEGDKGMIRTSKEQAEYLAELASKYPIISIEDGMDENDWEGTKYLTELIGDKVQLVGDDLFVTNVERLSRGIDEGIANSILIKVNQIGSLTETIAAVNMAKNAGYTTVMSHRSGETEDNTIADLAVALNCGQIKTGSASRSDRMAKYNQLLRIEEELGEVAYFPQENAFKIK</sequence>
<evidence type="ECO:0000256" key="7">
    <source>
        <dbReference type="ARBA" id="ARBA00022723"/>
    </source>
</evidence>
<dbReference type="RefSeq" id="WP_189360226.1">
    <property type="nucleotide sequence ID" value="NZ_BMWZ01000003.1"/>
</dbReference>
<name>A0A918R1P2_9FLAO</name>
<evidence type="ECO:0000256" key="11">
    <source>
        <dbReference type="ARBA" id="ARBA00045763"/>
    </source>
</evidence>
<dbReference type="PRINTS" id="PR00148">
    <property type="entry name" value="ENOLASE"/>
</dbReference>
<feature type="binding site" evidence="12">
    <location>
        <position position="162"/>
    </location>
    <ligand>
        <name>(2R)-2-phosphoglycerate</name>
        <dbReference type="ChEBI" id="CHEBI:58289"/>
    </ligand>
</feature>
<feature type="binding site" evidence="12 15">
    <location>
        <position position="242"/>
    </location>
    <ligand>
        <name>Mg(2+)</name>
        <dbReference type="ChEBI" id="CHEBI:18420"/>
    </ligand>
</feature>
<dbReference type="Pfam" id="PF00113">
    <property type="entry name" value="Enolase_C"/>
    <property type="match status" value="1"/>
</dbReference>
<evidence type="ECO:0000259" key="16">
    <source>
        <dbReference type="SMART" id="SM01192"/>
    </source>
</evidence>
<dbReference type="FunFam" id="3.30.390.10:FF:000001">
    <property type="entry name" value="Enolase"/>
    <property type="match status" value="1"/>
</dbReference>
<comment type="cofactor">
    <cofactor evidence="15">
        <name>Mg(2+)</name>
        <dbReference type="ChEBI" id="CHEBI:18420"/>
    </cofactor>
    <text evidence="15">Mg(2+) is required for catalysis and for stabilizing the dimer.</text>
</comment>
<dbReference type="EMBL" id="BMWZ01000003">
    <property type="protein sequence ID" value="GGZ78974.1"/>
    <property type="molecule type" value="Genomic_DNA"/>
</dbReference>
<feature type="binding site" evidence="12 15">
    <location>
        <position position="289"/>
    </location>
    <ligand>
        <name>Mg(2+)</name>
        <dbReference type="ChEBI" id="CHEBI:18420"/>
    </ligand>
</feature>
<comment type="subcellular location">
    <subcellularLocation>
        <location evidence="12">Cytoplasm</location>
    </subcellularLocation>
    <subcellularLocation>
        <location evidence="12">Secreted</location>
    </subcellularLocation>
    <subcellularLocation>
        <location evidence="12">Cell surface</location>
    </subcellularLocation>
    <text evidence="12">Fractions of enolase are present in both the cytoplasm and on the cell surface.</text>
</comment>
<protein>
    <recommendedName>
        <fullName evidence="4 12">Enolase</fullName>
        <ecNumber evidence="3 12">4.2.1.11</ecNumber>
    </recommendedName>
    <alternativeName>
        <fullName evidence="12">2-phospho-D-glycerate hydro-lyase</fullName>
    </alternativeName>
    <alternativeName>
        <fullName evidence="12">2-phosphoglycerate dehydratase</fullName>
    </alternativeName>
</protein>
<evidence type="ECO:0000259" key="17">
    <source>
        <dbReference type="SMART" id="SM01193"/>
    </source>
</evidence>
<feature type="domain" description="Enolase C-terminal TIM barrel" evidence="16">
    <location>
        <begin position="138"/>
        <end position="429"/>
    </location>
</feature>
<keyword evidence="19" id="KW-1185">Reference proteome</keyword>
<feature type="active site" description="Proton donor" evidence="12 13">
    <location>
        <position position="204"/>
    </location>
</feature>
<feature type="binding site" evidence="14">
    <location>
        <begin position="368"/>
        <end position="371"/>
    </location>
    <ligand>
        <name>substrate</name>
    </ligand>
</feature>
<evidence type="ECO:0000256" key="4">
    <source>
        <dbReference type="ARBA" id="ARBA00017068"/>
    </source>
</evidence>
<evidence type="ECO:0000256" key="15">
    <source>
        <dbReference type="PIRSR" id="PIRSR001400-3"/>
    </source>
</evidence>
<dbReference type="FunFam" id="3.20.20.120:FF:000001">
    <property type="entry name" value="Enolase"/>
    <property type="match status" value="1"/>
</dbReference>
<dbReference type="Proteomes" id="UP000636004">
    <property type="component" value="Unassembled WGS sequence"/>
</dbReference>
<dbReference type="GO" id="GO:0005576">
    <property type="term" value="C:extracellular region"/>
    <property type="evidence" value="ECO:0007669"/>
    <property type="project" value="UniProtKB-SubCell"/>
</dbReference>
<comment type="cofactor">
    <cofactor evidence="12">
        <name>Mg(2+)</name>
        <dbReference type="ChEBI" id="CHEBI:18420"/>
    </cofactor>
    <text evidence="12">Binds a second Mg(2+) ion via substrate during catalysis.</text>
</comment>
<dbReference type="InterPro" id="IPR020809">
    <property type="entry name" value="Enolase_CS"/>
</dbReference>
<dbReference type="SMART" id="SM01192">
    <property type="entry name" value="Enolase_C"/>
    <property type="match status" value="1"/>
</dbReference>
<evidence type="ECO:0000256" key="1">
    <source>
        <dbReference type="ARBA" id="ARBA00005031"/>
    </source>
</evidence>
<dbReference type="PIRSF" id="PIRSF001400">
    <property type="entry name" value="Enolase"/>
    <property type="match status" value="1"/>
</dbReference>
<dbReference type="Pfam" id="PF03952">
    <property type="entry name" value="Enolase_N"/>
    <property type="match status" value="1"/>
</dbReference>
<dbReference type="GO" id="GO:0006096">
    <property type="term" value="P:glycolytic process"/>
    <property type="evidence" value="ECO:0007669"/>
    <property type="project" value="UniProtKB-UniRule"/>
</dbReference>
<feature type="binding site" evidence="12 15">
    <location>
        <position position="316"/>
    </location>
    <ligand>
        <name>Mg(2+)</name>
        <dbReference type="ChEBI" id="CHEBI:18420"/>
    </ligand>
</feature>
<dbReference type="InterPro" id="IPR029017">
    <property type="entry name" value="Enolase-like_N"/>
</dbReference>
<dbReference type="SFLD" id="SFLDG00178">
    <property type="entry name" value="enolase"/>
    <property type="match status" value="1"/>
</dbReference>
<dbReference type="SUPFAM" id="SSF54826">
    <property type="entry name" value="Enolase N-terminal domain-like"/>
    <property type="match status" value="1"/>
</dbReference>
<comment type="similarity">
    <text evidence="2 12">Belongs to the enolase family.</text>
</comment>
<feature type="domain" description="Enolase N-terminal" evidence="17">
    <location>
        <begin position="4"/>
        <end position="133"/>
    </location>
</feature>
<feature type="binding site" evidence="14">
    <location>
        <position position="392"/>
    </location>
    <ligand>
        <name>substrate</name>
    </ligand>
</feature>
<comment type="caution">
    <text evidence="18">The sequence shown here is derived from an EMBL/GenBank/DDBJ whole genome shotgun (WGS) entry which is preliminary data.</text>
</comment>
<dbReference type="SMART" id="SM01193">
    <property type="entry name" value="Enolase_N"/>
    <property type="match status" value="1"/>
</dbReference>
<evidence type="ECO:0000256" key="3">
    <source>
        <dbReference type="ARBA" id="ARBA00012058"/>
    </source>
</evidence>
<reference evidence="18" key="1">
    <citation type="journal article" date="2014" name="Int. J. Syst. Evol. Microbiol.">
        <title>Complete genome sequence of Corynebacterium casei LMG S-19264T (=DSM 44701T), isolated from a smear-ripened cheese.</title>
        <authorList>
            <consortium name="US DOE Joint Genome Institute (JGI-PGF)"/>
            <person name="Walter F."/>
            <person name="Albersmeier A."/>
            <person name="Kalinowski J."/>
            <person name="Ruckert C."/>
        </authorList>
    </citation>
    <scope>NUCLEOTIDE SEQUENCE</scope>
    <source>
        <strain evidence="18">KCTC 12710</strain>
    </source>
</reference>
<dbReference type="InterPro" id="IPR000941">
    <property type="entry name" value="Enolase"/>
</dbReference>
<evidence type="ECO:0000256" key="12">
    <source>
        <dbReference type="HAMAP-Rule" id="MF_00318"/>
    </source>
</evidence>